<dbReference type="GO" id="GO:0005524">
    <property type="term" value="F:ATP binding"/>
    <property type="evidence" value="ECO:0007669"/>
    <property type="project" value="UniProtKB-KW"/>
</dbReference>
<accession>A0A914UX59</accession>
<dbReference type="WBParaSite" id="PSAMB.scaffold1335size32783.g12440.t1">
    <property type="protein sequence ID" value="PSAMB.scaffold1335size32783.g12440.t1"/>
    <property type="gene ID" value="PSAMB.scaffold1335size32783.g12440"/>
</dbReference>
<dbReference type="PANTHER" id="PTHR45639:SF4">
    <property type="entry name" value="HSC70CB, ISOFORM G"/>
    <property type="match status" value="1"/>
</dbReference>
<dbReference type="PRINTS" id="PR00301">
    <property type="entry name" value="HEATSHOCK70"/>
</dbReference>
<dbReference type="Pfam" id="PF00012">
    <property type="entry name" value="HSP70"/>
    <property type="match status" value="1"/>
</dbReference>
<evidence type="ECO:0000256" key="4">
    <source>
        <dbReference type="SAM" id="MobiDB-lite"/>
    </source>
</evidence>
<evidence type="ECO:0000256" key="1">
    <source>
        <dbReference type="ARBA" id="ARBA00007381"/>
    </source>
</evidence>
<comment type="similarity">
    <text evidence="1">Belongs to the heat shock protein 70 family.</text>
</comment>
<dbReference type="InterPro" id="IPR018181">
    <property type="entry name" value="Heat_shock_70_CS"/>
</dbReference>
<dbReference type="FunFam" id="1.20.1270.10:FF:000002">
    <property type="entry name" value="Heat shock 70 kDa protein 4"/>
    <property type="match status" value="1"/>
</dbReference>
<dbReference type="InterPro" id="IPR043129">
    <property type="entry name" value="ATPase_NBD"/>
</dbReference>
<dbReference type="SUPFAM" id="SSF53067">
    <property type="entry name" value="Actin-like ATPase domain"/>
    <property type="match status" value="2"/>
</dbReference>
<dbReference type="GO" id="GO:0006950">
    <property type="term" value="P:response to stress"/>
    <property type="evidence" value="ECO:0007669"/>
    <property type="project" value="UniProtKB-ARBA"/>
</dbReference>
<protein>
    <submittedName>
        <fullName evidence="6">Heat shock 70 kDa protein 4</fullName>
    </submittedName>
</protein>
<dbReference type="Gene3D" id="1.20.1270.10">
    <property type="match status" value="1"/>
</dbReference>
<dbReference type="InterPro" id="IPR029047">
    <property type="entry name" value="HSP70_peptide-bd_sf"/>
</dbReference>
<keyword evidence="2" id="KW-0547">Nucleotide-binding</keyword>
<feature type="region of interest" description="Disordered" evidence="4">
    <location>
        <begin position="768"/>
        <end position="828"/>
    </location>
</feature>
<dbReference type="FunFam" id="3.30.420.40:FF:000171">
    <property type="entry name" value="Heat shock 70 kDa protein 4"/>
    <property type="match status" value="2"/>
</dbReference>
<dbReference type="SUPFAM" id="SSF100934">
    <property type="entry name" value="Heat shock protein 70kD (HSP70), C-terminal subdomain"/>
    <property type="match status" value="2"/>
</dbReference>
<organism evidence="5 6">
    <name type="scientific">Plectus sambesii</name>
    <dbReference type="NCBI Taxonomy" id="2011161"/>
    <lineage>
        <taxon>Eukaryota</taxon>
        <taxon>Metazoa</taxon>
        <taxon>Ecdysozoa</taxon>
        <taxon>Nematoda</taxon>
        <taxon>Chromadorea</taxon>
        <taxon>Plectida</taxon>
        <taxon>Plectina</taxon>
        <taxon>Plectoidea</taxon>
        <taxon>Plectidae</taxon>
        <taxon>Plectus</taxon>
    </lineage>
</organism>
<dbReference type="Gene3D" id="2.60.34.10">
    <property type="entry name" value="Substrate Binding Domain Of DNAk, Chain A, domain 1"/>
    <property type="match status" value="1"/>
</dbReference>
<dbReference type="PROSITE" id="PS01036">
    <property type="entry name" value="HSP70_3"/>
    <property type="match status" value="1"/>
</dbReference>
<dbReference type="InterPro" id="IPR013126">
    <property type="entry name" value="Hsp_70_fam"/>
</dbReference>
<evidence type="ECO:0000256" key="2">
    <source>
        <dbReference type="ARBA" id="ARBA00022741"/>
    </source>
</evidence>
<dbReference type="GO" id="GO:0005829">
    <property type="term" value="C:cytosol"/>
    <property type="evidence" value="ECO:0007669"/>
    <property type="project" value="TreeGrafter"/>
</dbReference>
<dbReference type="AlphaFoldDB" id="A0A914UX59"/>
<sequence length="828" mass="92720">MSVVGFDLGNLNCYIAVARQGGIEVITNDYSLHATPSCVSFGPKTRVMGDAAKQQANTNLNNTVINFKHLIGRRFTDQRTQQIRQWIPCEMIQLPDDHIGLKVNYLGEQRVFTPEQIVAALFVKLKQITENNLREVSKVTDCVVSVPYYFTDAQRRALLAATQMADLNCLRILNESTAVALAYGIYKQDLPAEGEKARNVLFLDVGHAASQAYIVAYNKGKLSMLGAAYDLDAAGRGFDGVLRDHFRHDFKERYNIDAATKPRAWQRLLEECEKLKKQMSANSTPIPINIECFMDDKDVSGKLQRADFERLAAPLFEKVRTLLKRLLEDLKKKPADIESIEIIGGSSRIPMIKQIITEMFGKEPKTTMNQDEAVARGCAMQCAILSPSFRVREFSVKDSQPYRVKLAWGPIGLTEGGENDVFQEQDEFPFSKMLTLYRKDPFVLNANYADPSRLPYPKTEIGSWKVLNVTPNSEGESRKVKVKVRINPNGIFSVCSAAMYETVPVPQAVEVTDENNQEPMSTGPAANGEDGQPPAPENAGDNKTPGEGDEAMDEAPSADAKKSRTKTVTVDLPIEETTNSPYTPSQIATFKDVETKMQQTDRTEKEKADAKNAVEEYVYEMREKLSDALAEFVEEQDAEAFKSLLSATEDWLYDEGEDADKPTYVNKLNELKKLGDPIVERYREFELRGPAFESLGRALQLTRKEYELFKNKDQKYAHIEEKDMDRVRNIVEEKQRWMEDAIGRQDRRQKTLPPVVFASQVAQEQQALEAVARPILNKPKPKPKKEEPPPQSAPADGAAPSADNPPGTGDAPPPQPNDTSNVTTMEVD</sequence>
<feature type="region of interest" description="Disordered" evidence="4">
    <location>
        <begin position="514"/>
        <end position="584"/>
    </location>
</feature>
<dbReference type="CDD" id="cd10228">
    <property type="entry name" value="ASKHA_NBD_HSP70_HSPA4_like"/>
    <property type="match status" value="1"/>
</dbReference>
<dbReference type="SUPFAM" id="SSF100920">
    <property type="entry name" value="Heat shock protein 70kD (HSP70), peptide-binding domain"/>
    <property type="match status" value="1"/>
</dbReference>
<evidence type="ECO:0000256" key="3">
    <source>
        <dbReference type="ARBA" id="ARBA00022840"/>
    </source>
</evidence>
<dbReference type="Gene3D" id="3.30.30.30">
    <property type="match status" value="1"/>
</dbReference>
<dbReference type="Gene3D" id="3.30.420.40">
    <property type="match status" value="2"/>
</dbReference>
<reference evidence="6" key="1">
    <citation type="submission" date="2022-11" db="UniProtKB">
        <authorList>
            <consortium name="WormBaseParasite"/>
        </authorList>
    </citation>
    <scope>IDENTIFICATION</scope>
</reference>
<dbReference type="GO" id="GO:0140662">
    <property type="term" value="F:ATP-dependent protein folding chaperone"/>
    <property type="evidence" value="ECO:0007669"/>
    <property type="project" value="InterPro"/>
</dbReference>
<dbReference type="FunFam" id="3.90.640.10:FF:000004">
    <property type="entry name" value="Heat shock 70 kDa protein 4"/>
    <property type="match status" value="1"/>
</dbReference>
<keyword evidence="3" id="KW-0067">ATP-binding</keyword>
<keyword evidence="5" id="KW-1185">Reference proteome</keyword>
<dbReference type="Gene3D" id="3.90.640.10">
    <property type="entry name" value="Actin, Chain A, domain 4"/>
    <property type="match status" value="1"/>
</dbReference>
<dbReference type="GO" id="GO:0005634">
    <property type="term" value="C:nucleus"/>
    <property type="evidence" value="ECO:0007669"/>
    <property type="project" value="TreeGrafter"/>
</dbReference>
<proteinExistence type="inferred from homology"/>
<dbReference type="FunFam" id="3.30.30.30:FF:000002">
    <property type="entry name" value="Heat shock 70 kDa protein 4"/>
    <property type="match status" value="1"/>
</dbReference>
<dbReference type="PANTHER" id="PTHR45639">
    <property type="entry name" value="HSC70CB, ISOFORM G-RELATED"/>
    <property type="match status" value="1"/>
</dbReference>
<feature type="compositionally biased region" description="Polar residues" evidence="4">
    <location>
        <begin position="818"/>
        <end position="828"/>
    </location>
</feature>
<evidence type="ECO:0000313" key="6">
    <source>
        <dbReference type="WBParaSite" id="PSAMB.scaffold1335size32783.g12440.t1"/>
    </source>
</evidence>
<dbReference type="InterPro" id="IPR029048">
    <property type="entry name" value="HSP70_C_sf"/>
</dbReference>
<feature type="compositionally biased region" description="Low complexity" evidence="4">
    <location>
        <begin position="793"/>
        <end position="810"/>
    </location>
</feature>
<dbReference type="Proteomes" id="UP000887566">
    <property type="component" value="Unplaced"/>
</dbReference>
<name>A0A914UX59_9BILA</name>
<evidence type="ECO:0000313" key="5">
    <source>
        <dbReference type="Proteomes" id="UP000887566"/>
    </source>
</evidence>